<dbReference type="InterPro" id="IPR045083">
    <property type="entry name" value="ATP_synth_F0_asu_bact/mt"/>
</dbReference>
<keyword evidence="10" id="KW-0066">ATP synthesis</keyword>
<dbReference type="PANTHER" id="PTHR11410">
    <property type="entry name" value="ATP SYNTHASE SUBUNIT A"/>
    <property type="match status" value="1"/>
</dbReference>
<keyword evidence="13" id="KW-0496">Mitochondrion</keyword>
<organism evidence="13">
    <name type="scientific">Lethocerus indicus</name>
    <name type="common">Giant water bug</name>
    <dbReference type="NCBI Taxonomy" id="212017"/>
    <lineage>
        <taxon>Eukaryota</taxon>
        <taxon>Metazoa</taxon>
        <taxon>Ecdysozoa</taxon>
        <taxon>Arthropoda</taxon>
        <taxon>Hexapoda</taxon>
        <taxon>Insecta</taxon>
        <taxon>Pterygota</taxon>
        <taxon>Neoptera</taxon>
        <taxon>Paraneoptera</taxon>
        <taxon>Hemiptera</taxon>
        <taxon>Heteroptera</taxon>
        <taxon>Panheteroptera</taxon>
        <taxon>Nepomorpha</taxon>
        <taxon>Belostomatidae</taxon>
        <taxon>Lethocerinae</taxon>
        <taxon>Lethocerus</taxon>
    </lineage>
</organism>
<evidence type="ECO:0000256" key="3">
    <source>
        <dbReference type="ARBA" id="ARBA00022448"/>
    </source>
</evidence>
<dbReference type="InterPro" id="IPR000568">
    <property type="entry name" value="ATP_synth_F0_asu"/>
</dbReference>
<evidence type="ECO:0000256" key="10">
    <source>
        <dbReference type="ARBA" id="ARBA00023310"/>
    </source>
</evidence>
<keyword evidence="4" id="KW-0138">CF(0)</keyword>
<dbReference type="GO" id="GO:0005743">
    <property type="term" value="C:mitochondrial inner membrane"/>
    <property type="evidence" value="ECO:0007669"/>
    <property type="project" value="UniProtKB-SubCell"/>
</dbReference>
<gene>
    <name evidence="13" type="primary">ATP6</name>
</gene>
<feature type="transmembrane region" description="Helical" evidence="12">
    <location>
        <begin position="20"/>
        <end position="38"/>
    </location>
</feature>
<evidence type="ECO:0000256" key="11">
    <source>
        <dbReference type="RuleBase" id="RU004450"/>
    </source>
</evidence>
<comment type="subcellular location">
    <subcellularLocation>
        <location evidence="1">Membrane</location>
        <topology evidence="1">Multi-pass membrane protein</topology>
    </subcellularLocation>
    <subcellularLocation>
        <location evidence="11">Mitochondrion inner membrane</location>
        <topology evidence="11">Multi-pass membrane protein</topology>
    </subcellularLocation>
</comment>
<dbReference type="Gene3D" id="1.20.120.220">
    <property type="entry name" value="ATP synthase, F0 complex, subunit A"/>
    <property type="match status" value="1"/>
</dbReference>
<reference evidence="13" key="1">
    <citation type="submission" date="2015-04" db="EMBL/GenBank/DDBJ databases">
        <title>The complete mitochondrial genome of the giant water bugs, Lethocerus indicus (Hemiptera: Heteroptera: Belostomatidae).</title>
        <authorList>
            <person name="Ngernsiri L."/>
            <person name="Sangthong P."/>
            <person name="Wisoram W."/>
        </authorList>
    </citation>
    <scope>NUCLEOTIDE SEQUENCE</scope>
</reference>
<protein>
    <recommendedName>
        <fullName evidence="11">ATP synthase subunit a</fullName>
    </recommendedName>
</protein>
<keyword evidence="7 12" id="KW-1133">Transmembrane helix</keyword>
<keyword evidence="5 12" id="KW-0812">Transmembrane</keyword>
<dbReference type="InterPro" id="IPR035908">
    <property type="entry name" value="F0_ATP_A_sf"/>
</dbReference>
<comment type="similarity">
    <text evidence="2">Belongs to the ATPase A chain family.</text>
</comment>
<dbReference type="Pfam" id="PF00119">
    <property type="entry name" value="ATP-synt_A"/>
    <property type="match status" value="1"/>
</dbReference>
<evidence type="ECO:0000256" key="12">
    <source>
        <dbReference type="SAM" id="Phobius"/>
    </source>
</evidence>
<geneLocation type="mitochondrion" evidence="13"/>
<dbReference type="AlphaFoldDB" id="A0A0G2UUG3"/>
<evidence type="ECO:0000256" key="7">
    <source>
        <dbReference type="ARBA" id="ARBA00022989"/>
    </source>
</evidence>
<dbReference type="NCBIfam" id="TIGR01131">
    <property type="entry name" value="ATP_synt_6_or_A"/>
    <property type="match status" value="1"/>
</dbReference>
<evidence type="ECO:0000256" key="4">
    <source>
        <dbReference type="ARBA" id="ARBA00022547"/>
    </source>
</evidence>
<name>A0A0G2UUG3_LETIN</name>
<keyword evidence="6" id="KW-0375">Hydrogen ion transport</keyword>
<dbReference type="EMBL" id="KR072671">
    <property type="protein sequence ID" value="AKI32207.1"/>
    <property type="molecule type" value="Genomic_DNA"/>
</dbReference>
<evidence type="ECO:0000256" key="6">
    <source>
        <dbReference type="ARBA" id="ARBA00022781"/>
    </source>
</evidence>
<dbReference type="GO" id="GO:0046933">
    <property type="term" value="F:proton-transporting ATP synthase activity, rotational mechanism"/>
    <property type="evidence" value="ECO:0007669"/>
    <property type="project" value="TreeGrafter"/>
</dbReference>
<dbReference type="GO" id="GO:0045259">
    <property type="term" value="C:proton-transporting ATP synthase complex"/>
    <property type="evidence" value="ECO:0007669"/>
    <property type="project" value="UniProtKB-KW"/>
</dbReference>
<accession>A0A0G2UUG3</accession>
<dbReference type="PRINTS" id="PR00123">
    <property type="entry name" value="ATPASEA"/>
</dbReference>
<dbReference type="CDD" id="cd00310">
    <property type="entry name" value="ATP-synt_Fo_a_6"/>
    <property type="match status" value="1"/>
</dbReference>
<keyword evidence="9 12" id="KW-0472">Membrane</keyword>
<feature type="transmembrane region" description="Helical" evidence="12">
    <location>
        <begin position="97"/>
        <end position="117"/>
    </location>
</feature>
<keyword evidence="3" id="KW-0813">Transport</keyword>
<evidence type="ECO:0000256" key="5">
    <source>
        <dbReference type="ARBA" id="ARBA00022692"/>
    </source>
</evidence>
<proteinExistence type="inferred from homology"/>
<dbReference type="SUPFAM" id="SSF81336">
    <property type="entry name" value="F1F0 ATP synthase subunit A"/>
    <property type="match status" value="1"/>
</dbReference>
<evidence type="ECO:0000256" key="9">
    <source>
        <dbReference type="ARBA" id="ARBA00023136"/>
    </source>
</evidence>
<evidence type="ECO:0000256" key="1">
    <source>
        <dbReference type="ARBA" id="ARBA00004141"/>
    </source>
</evidence>
<evidence type="ECO:0000256" key="2">
    <source>
        <dbReference type="ARBA" id="ARBA00006810"/>
    </source>
</evidence>
<keyword evidence="8" id="KW-0406">Ion transport</keyword>
<evidence type="ECO:0000313" key="13">
    <source>
        <dbReference type="EMBL" id="AKI32207.1"/>
    </source>
</evidence>
<dbReference type="PANTHER" id="PTHR11410:SF0">
    <property type="entry name" value="ATP SYNTHASE SUBUNIT A"/>
    <property type="match status" value="1"/>
</dbReference>
<sequence>MMTDLFSTFDPATSASSSMNWTSTFIGMILMPSMYWMMPNRYTMAVKMMMMTLHNEFKTLLGKTKGTTLMMVSLFMFILFNNIMGLLPYVFTSSSHLVFTMSMALPMWMSLMLFGWVNKTQEMFAHLMPVGTPPALMPFMVIIETISNLIRPGALAVRLTANKLQDTYYKTTSKQHSKKFNDYCNITNHDSNNTNTIRNNRSQNSSLCIFSTVNPLQWEVE</sequence>
<evidence type="ECO:0000256" key="8">
    <source>
        <dbReference type="ARBA" id="ARBA00023065"/>
    </source>
</evidence>
<feature type="transmembrane region" description="Helical" evidence="12">
    <location>
        <begin position="68"/>
        <end position="91"/>
    </location>
</feature>